<comment type="caution">
    <text evidence="1">The sequence shown here is derived from an EMBL/GenBank/DDBJ whole genome shotgun (WGS) entry which is preliminary data.</text>
</comment>
<evidence type="ECO:0000313" key="1">
    <source>
        <dbReference type="EMBL" id="KAI3725285.1"/>
    </source>
</evidence>
<gene>
    <name evidence="1" type="ORF">L1987_65068</name>
</gene>
<reference evidence="1 2" key="2">
    <citation type="journal article" date="2022" name="Mol. Ecol. Resour.">
        <title>The genomes of chicory, endive, great burdock and yacon provide insights into Asteraceae paleo-polyploidization history and plant inulin production.</title>
        <authorList>
            <person name="Fan W."/>
            <person name="Wang S."/>
            <person name="Wang H."/>
            <person name="Wang A."/>
            <person name="Jiang F."/>
            <person name="Liu H."/>
            <person name="Zhao H."/>
            <person name="Xu D."/>
            <person name="Zhang Y."/>
        </authorList>
    </citation>
    <scope>NUCLEOTIDE SEQUENCE [LARGE SCALE GENOMIC DNA]</scope>
    <source>
        <strain evidence="2">cv. Yunnan</strain>
        <tissue evidence="1">Leaves</tissue>
    </source>
</reference>
<protein>
    <submittedName>
        <fullName evidence="1">Uncharacterized protein</fullName>
    </submittedName>
</protein>
<name>A0ACB9BTF4_9ASTR</name>
<proteinExistence type="predicted"/>
<reference evidence="2" key="1">
    <citation type="journal article" date="2022" name="Mol. Ecol. Resour.">
        <title>The genomes of chicory, endive, great burdock and yacon provide insights into Asteraceae palaeo-polyploidization history and plant inulin production.</title>
        <authorList>
            <person name="Fan W."/>
            <person name="Wang S."/>
            <person name="Wang H."/>
            <person name="Wang A."/>
            <person name="Jiang F."/>
            <person name="Liu H."/>
            <person name="Zhao H."/>
            <person name="Xu D."/>
            <person name="Zhang Y."/>
        </authorList>
    </citation>
    <scope>NUCLEOTIDE SEQUENCE [LARGE SCALE GENOMIC DNA]</scope>
    <source>
        <strain evidence="2">cv. Yunnan</strain>
    </source>
</reference>
<organism evidence="1 2">
    <name type="scientific">Smallanthus sonchifolius</name>
    <dbReference type="NCBI Taxonomy" id="185202"/>
    <lineage>
        <taxon>Eukaryota</taxon>
        <taxon>Viridiplantae</taxon>
        <taxon>Streptophyta</taxon>
        <taxon>Embryophyta</taxon>
        <taxon>Tracheophyta</taxon>
        <taxon>Spermatophyta</taxon>
        <taxon>Magnoliopsida</taxon>
        <taxon>eudicotyledons</taxon>
        <taxon>Gunneridae</taxon>
        <taxon>Pentapetalae</taxon>
        <taxon>asterids</taxon>
        <taxon>campanulids</taxon>
        <taxon>Asterales</taxon>
        <taxon>Asteraceae</taxon>
        <taxon>Asteroideae</taxon>
        <taxon>Heliantheae alliance</taxon>
        <taxon>Millerieae</taxon>
        <taxon>Smallanthus</taxon>
    </lineage>
</organism>
<keyword evidence="2" id="KW-1185">Reference proteome</keyword>
<sequence length="83" mass="8461">MGGSLRWFPAAGTLNIDKIRGRRCPMMVISGLRDGSRLSALVTTSGDILVTSGACGGGLVSGGRRHGGAMVSEGSRWGAGVAW</sequence>
<evidence type="ECO:0000313" key="2">
    <source>
        <dbReference type="Proteomes" id="UP001056120"/>
    </source>
</evidence>
<dbReference type="Proteomes" id="UP001056120">
    <property type="component" value="Linkage Group LG22"/>
</dbReference>
<dbReference type="EMBL" id="CM042039">
    <property type="protein sequence ID" value="KAI3725285.1"/>
    <property type="molecule type" value="Genomic_DNA"/>
</dbReference>
<accession>A0ACB9BTF4</accession>